<dbReference type="AlphaFoldDB" id="A0A075HID4"/>
<name>A0A075HID4_9ARCH</name>
<dbReference type="InterPro" id="IPR014722">
    <property type="entry name" value="Rib_uL2_dom2"/>
</dbReference>
<dbReference type="InterPro" id="IPR041988">
    <property type="entry name" value="Ribosomal_uL24_KOW"/>
</dbReference>
<keyword evidence="4" id="KW-0694">RNA-binding</keyword>
<comment type="subunit">
    <text evidence="4">Part of the 50S ribosomal subunit.</text>
</comment>
<comment type="function">
    <text evidence="4">One of two assembly initiator proteins, it binds directly to the 5'-end of the 23S rRNA, where it nucleates assembly of the 50S subunit.</text>
</comment>
<dbReference type="GO" id="GO:0006412">
    <property type="term" value="P:translation"/>
    <property type="evidence" value="ECO:0007669"/>
    <property type="project" value="UniProtKB-UniRule"/>
</dbReference>
<dbReference type="Gene3D" id="2.30.30.30">
    <property type="match status" value="1"/>
</dbReference>
<protein>
    <recommendedName>
        <fullName evidence="4">Large ribosomal subunit protein uL24</fullName>
    </recommendedName>
</protein>
<proteinExistence type="inferred from homology"/>
<sequence length="162" mass="18380">MNGTKMRNRQIYYATHKTASSQLSGSLSKELRKKYGKRSVRIIEGDTVKVIRGEFSGVDGKVTKISLADNGVNIEGVKKDKIKGDKFDVYINTTNITITGLNSDDKWRMNKLEGKKPRTERITEPKTEVAKQEEKTEEKQKEKVSKGEKLNEGSKTKKKEKN</sequence>
<dbReference type="EMBL" id="KF901017">
    <property type="protein sequence ID" value="AIF15000.1"/>
    <property type="molecule type" value="Genomic_DNA"/>
</dbReference>
<keyword evidence="4" id="KW-0699">rRNA-binding</keyword>
<feature type="compositionally biased region" description="Basic and acidic residues" evidence="5">
    <location>
        <begin position="111"/>
        <end position="155"/>
    </location>
</feature>
<gene>
    <name evidence="6" type="primary">RP-L24</name>
    <name evidence="4" type="synonym">rpl24</name>
    <name evidence="6" type="synonym">rplX</name>
</gene>
<organism evidence="6">
    <name type="scientific">uncultured marine thaumarchaeote KM3_69_B11</name>
    <dbReference type="NCBI Taxonomy" id="1456244"/>
    <lineage>
        <taxon>Archaea</taxon>
        <taxon>Nitrososphaerota</taxon>
        <taxon>environmental samples</taxon>
    </lineage>
</organism>
<dbReference type="GO" id="GO:0015934">
    <property type="term" value="C:large ribosomal subunit"/>
    <property type="evidence" value="ECO:0007669"/>
    <property type="project" value="UniProtKB-UniRule"/>
</dbReference>
<feature type="region of interest" description="Disordered" evidence="5">
    <location>
        <begin position="111"/>
        <end position="162"/>
    </location>
</feature>
<dbReference type="Pfam" id="PF16906">
    <property type="entry name" value="Ribosomal_L26"/>
    <property type="match status" value="1"/>
</dbReference>
<evidence type="ECO:0000313" key="6">
    <source>
        <dbReference type="EMBL" id="AIF15000.1"/>
    </source>
</evidence>
<comment type="function">
    <text evidence="4">Located at the polypeptide exit tunnel on the outside of the subunit.</text>
</comment>
<keyword evidence="3 4" id="KW-0687">Ribonucleoprotein</keyword>
<reference evidence="6" key="1">
    <citation type="journal article" date="2014" name="Genome Biol. Evol.">
        <title>Pangenome evidence for extensive interdomain horizontal transfer affecting lineage core and shell genes in uncultured planktonic thaumarchaeota and euryarchaeota.</title>
        <authorList>
            <person name="Deschamps P."/>
            <person name="Zivanovic Y."/>
            <person name="Moreira D."/>
            <person name="Rodriguez-Valera F."/>
            <person name="Lopez-Garcia P."/>
        </authorList>
    </citation>
    <scope>NUCLEOTIDE SEQUENCE</scope>
</reference>
<evidence type="ECO:0000256" key="4">
    <source>
        <dbReference type="HAMAP-Rule" id="MF_01326"/>
    </source>
</evidence>
<dbReference type="PANTHER" id="PTHR11143">
    <property type="entry name" value="60S RIBOSOMAL PROTEIN L26 FAMILY MEMBER"/>
    <property type="match status" value="1"/>
</dbReference>
<comment type="similarity">
    <text evidence="1 4">Belongs to the universal ribosomal protein uL24 family.</text>
</comment>
<evidence type="ECO:0000256" key="5">
    <source>
        <dbReference type="SAM" id="MobiDB-lite"/>
    </source>
</evidence>
<dbReference type="InterPro" id="IPR005756">
    <property type="entry name" value="Ribosomal_uL24_euk/arc"/>
</dbReference>
<dbReference type="GO" id="GO:0019843">
    <property type="term" value="F:rRNA binding"/>
    <property type="evidence" value="ECO:0007669"/>
    <property type="project" value="UniProtKB-UniRule"/>
</dbReference>
<dbReference type="CDD" id="cd06089">
    <property type="entry name" value="KOW_RPL26"/>
    <property type="match status" value="1"/>
</dbReference>
<evidence type="ECO:0000256" key="2">
    <source>
        <dbReference type="ARBA" id="ARBA00022980"/>
    </source>
</evidence>
<dbReference type="HAMAP" id="MF_01326_A">
    <property type="entry name" value="Ribosomal_uL24_A"/>
    <property type="match status" value="1"/>
</dbReference>
<dbReference type="SUPFAM" id="SSF50104">
    <property type="entry name" value="Translation proteins SH3-like domain"/>
    <property type="match status" value="1"/>
</dbReference>
<keyword evidence="2 4" id="KW-0689">Ribosomal protein</keyword>
<dbReference type="GO" id="GO:0003735">
    <property type="term" value="F:structural constituent of ribosome"/>
    <property type="evidence" value="ECO:0007669"/>
    <property type="project" value="UniProtKB-UniRule"/>
</dbReference>
<dbReference type="NCBIfam" id="TIGR01080">
    <property type="entry name" value="rplX_A_E"/>
    <property type="match status" value="1"/>
</dbReference>
<evidence type="ECO:0000256" key="1">
    <source>
        <dbReference type="ARBA" id="ARBA00010618"/>
    </source>
</evidence>
<dbReference type="InterPro" id="IPR008991">
    <property type="entry name" value="Translation_prot_SH3-like_sf"/>
</dbReference>
<evidence type="ECO:0000256" key="3">
    <source>
        <dbReference type="ARBA" id="ARBA00023274"/>
    </source>
</evidence>
<accession>A0A075HID4</accession>